<gene>
    <name evidence="1" type="ORF">WJX72_007786</name>
</gene>
<comment type="caution">
    <text evidence="1">The sequence shown here is derived from an EMBL/GenBank/DDBJ whole genome shotgun (WGS) entry which is preliminary data.</text>
</comment>
<evidence type="ECO:0000313" key="2">
    <source>
        <dbReference type="Proteomes" id="UP001489004"/>
    </source>
</evidence>
<dbReference type="Proteomes" id="UP001489004">
    <property type="component" value="Unassembled WGS sequence"/>
</dbReference>
<dbReference type="AlphaFoldDB" id="A0AAW1R7N7"/>
<reference evidence="1 2" key="1">
    <citation type="journal article" date="2024" name="Nat. Commun.">
        <title>Phylogenomics reveals the evolutionary origins of lichenization in chlorophyte algae.</title>
        <authorList>
            <person name="Puginier C."/>
            <person name="Libourel C."/>
            <person name="Otte J."/>
            <person name="Skaloud P."/>
            <person name="Haon M."/>
            <person name="Grisel S."/>
            <person name="Petersen M."/>
            <person name="Berrin J.G."/>
            <person name="Delaux P.M."/>
            <person name="Dal Grande F."/>
            <person name="Keller J."/>
        </authorList>
    </citation>
    <scope>NUCLEOTIDE SEQUENCE [LARGE SCALE GENOMIC DNA]</scope>
    <source>
        <strain evidence="1 2">SAG 2043</strain>
    </source>
</reference>
<protein>
    <submittedName>
        <fullName evidence="1">Uncharacterized protein</fullName>
    </submittedName>
</protein>
<accession>A0AAW1R7N7</accession>
<organism evidence="1 2">
    <name type="scientific">[Myrmecia] bisecta</name>
    <dbReference type="NCBI Taxonomy" id="41462"/>
    <lineage>
        <taxon>Eukaryota</taxon>
        <taxon>Viridiplantae</taxon>
        <taxon>Chlorophyta</taxon>
        <taxon>core chlorophytes</taxon>
        <taxon>Trebouxiophyceae</taxon>
        <taxon>Trebouxiales</taxon>
        <taxon>Trebouxiaceae</taxon>
        <taxon>Myrmecia</taxon>
    </lineage>
</organism>
<proteinExistence type="predicted"/>
<sequence length="188" mass="21022">MLSAGPQASCGVKASCQVPVQRCASAIRQRHPILNIPPCSHGARQRWQVITVLHGSTRQRYQRCLAAPVWNPQNVPDPKVMPCKSFSPEECIQAQLDALQHSDEPWPDHGIQTMYEFGEDIGGMERSRYFGFSKDLYHFDHFIGMRLEVVPAGNIPTASLFTWTLKRKDVGRKTGALMTASVVRAESC</sequence>
<dbReference type="EMBL" id="JALJOR010000001">
    <property type="protein sequence ID" value="KAK9829769.1"/>
    <property type="molecule type" value="Genomic_DNA"/>
</dbReference>
<name>A0AAW1R7N7_9CHLO</name>
<keyword evidence="2" id="KW-1185">Reference proteome</keyword>
<evidence type="ECO:0000313" key="1">
    <source>
        <dbReference type="EMBL" id="KAK9829769.1"/>
    </source>
</evidence>
<dbReference type="PANTHER" id="PTHR35716">
    <property type="entry name" value="OS05G0574700 PROTEIN-RELATED"/>
    <property type="match status" value="1"/>
</dbReference>
<dbReference type="PANTHER" id="PTHR35716:SF1">
    <property type="entry name" value="OS05G0574700 PROTEIN"/>
    <property type="match status" value="1"/>
</dbReference>